<dbReference type="EMBL" id="KQ086215">
    <property type="protein sequence ID" value="KLO06343.1"/>
    <property type="molecule type" value="Genomic_DNA"/>
</dbReference>
<feature type="domain" description="F-box" evidence="1">
    <location>
        <begin position="110"/>
        <end position="162"/>
    </location>
</feature>
<reference evidence="2 3" key="1">
    <citation type="submission" date="2015-04" db="EMBL/GenBank/DDBJ databases">
        <title>Complete genome sequence of Schizopora paradoxa KUC8140, a cosmopolitan wood degrader in East Asia.</title>
        <authorList>
            <consortium name="DOE Joint Genome Institute"/>
            <person name="Min B."/>
            <person name="Park H."/>
            <person name="Jang Y."/>
            <person name="Kim J.-J."/>
            <person name="Kim K.H."/>
            <person name="Pangilinan J."/>
            <person name="Lipzen A."/>
            <person name="Riley R."/>
            <person name="Grigoriev I.V."/>
            <person name="Spatafora J.W."/>
            <person name="Choi I.-G."/>
        </authorList>
    </citation>
    <scope>NUCLEOTIDE SEQUENCE [LARGE SCALE GENOMIC DNA]</scope>
    <source>
        <strain evidence="2 3">KUC8140</strain>
    </source>
</reference>
<dbReference type="OrthoDB" id="2884925at2759"/>
<dbReference type="Gene3D" id="1.20.1280.50">
    <property type="match status" value="1"/>
</dbReference>
<organism evidence="2 3">
    <name type="scientific">Schizopora paradoxa</name>
    <dbReference type="NCBI Taxonomy" id="27342"/>
    <lineage>
        <taxon>Eukaryota</taxon>
        <taxon>Fungi</taxon>
        <taxon>Dikarya</taxon>
        <taxon>Basidiomycota</taxon>
        <taxon>Agaricomycotina</taxon>
        <taxon>Agaricomycetes</taxon>
        <taxon>Hymenochaetales</taxon>
        <taxon>Schizoporaceae</taxon>
        <taxon>Schizopora</taxon>
    </lineage>
</organism>
<evidence type="ECO:0000259" key="1">
    <source>
        <dbReference type="Pfam" id="PF12937"/>
    </source>
</evidence>
<accession>A0A0H2RA21</accession>
<evidence type="ECO:0000313" key="2">
    <source>
        <dbReference type="EMBL" id="KLO06343.1"/>
    </source>
</evidence>
<keyword evidence="3" id="KW-1185">Reference proteome</keyword>
<name>A0A0H2RA21_9AGAM</name>
<dbReference type="InterPro" id="IPR001810">
    <property type="entry name" value="F-box_dom"/>
</dbReference>
<protein>
    <recommendedName>
        <fullName evidence="1">F-box domain-containing protein</fullName>
    </recommendedName>
</protein>
<sequence length="574" mass="66245">MDAPLRLDTIKLKYEALEVLRELERTADLVTGTHPEITFEVEDWRAGKNYRKLQESGGLDATEFRQLMDDRKRMEFMQQILQNLSTSASELLDIYSHQLDSLSMKLSRGINSLPNELLSHIFHLAYHSSSDRTLLATRLSHVSRTFRSIVLGDHRFWSTVSLYPDTTEETLGKRISRSGSDTDLHVVVKYKESISASAFHAFVDLCSPTAPRWRSLSLHGVWDTYSDDYLERRWEDDTAASDELHKLMEQHHLILPRLQELHLSDHEPDDVQYEIPYWVSSRSDFEDVHHWVVPNLRILRCNQHIPPPSFPLRTFSVFDLHLMLRLGDTSDQITDLLKFMDFQPNITELILKLDGHEFDIEDEPDIGLYAFRGITSFQYSVSKVTIEIARHVYGPILDSLMMPNLKCFTLSVELLFPCGTLDEGRGVNALLRRLLPDPSTHLLLTTVIINIQPPPYKSYPQKTHHVPTQDHEKLELVAIPLAKLPHVSSLSITTFGRLSFRRRRARTKLYALRELQIRACPRIDVDGLRDVVQSLKNIKAWDGLERVVVRNCDLLDYEGALKVVGKEKLCYMDE</sequence>
<evidence type="ECO:0000313" key="3">
    <source>
        <dbReference type="Proteomes" id="UP000053477"/>
    </source>
</evidence>
<dbReference type="Pfam" id="PF12937">
    <property type="entry name" value="F-box-like"/>
    <property type="match status" value="1"/>
</dbReference>
<gene>
    <name evidence="2" type="ORF">SCHPADRAFT_933140</name>
</gene>
<dbReference type="AlphaFoldDB" id="A0A0H2RA21"/>
<proteinExistence type="predicted"/>
<dbReference type="Proteomes" id="UP000053477">
    <property type="component" value="Unassembled WGS sequence"/>
</dbReference>
<dbReference type="InParanoid" id="A0A0H2RA21"/>